<dbReference type="AlphaFoldDB" id="A0A914CRF8"/>
<accession>A0A914CRF8</accession>
<evidence type="ECO:0000313" key="2">
    <source>
        <dbReference type="Proteomes" id="UP000887540"/>
    </source>
</evidence>
<evidence type="ECO:0000313" key="3">
    <source>
        <dbReference type="WBParaSite" id="ACRNAN_scaffold13644.g9067.t1"/>
    </source>
</evidence>
<keyword evidence="2" id="KW-1185">Reference proteome</keyword>
<feature type="region of interest" description="Disordered" evidence="1">
    <location>
        <begin position="80"/>
        <end position="124"/>
    </location>
</feature>
<protein>
    <submittedName>
        <fullName evidence="3">Uncharacterized protein</fullName>
    </submittedName>
</protein>
<organism evidence="2 3">
    <name type="scientific">Acrobeloides nanus</name>
    <dbReference type="NCBI Taxonomy" id="290746"/>
    <lineage>
        <taxon>Eukaryota</taxon>
        <taxon>Metazoa</taxon>
        <taxon>Ecdysozoa</taxon>
        <taxon>Nematoda</taxon>
        <taxon>Chromadorea</taxon>
        <taxon>Rhabditida</taxon>
        <taxon>Tylenchina</taxon>
        <taxon>Cephalobomorpha</taxon>
        <taxon>Cephaloboidea</taxon>
        <taxon>Cephalobidae</taxon>
        <taxon>Acrobeloides</taxon>
    </lineage>
</organism>
<evidence type="ECO:0000256" key="1">
    <source>
        <dbReference type="SAM" id="MobiDB-lite"/>
    </source>
</evidence>
<name>A0A914CRF8_9BILA</name>
<feature type="compositionally biased region" description="Basic and acidic residues" evidence="1">
    <location>
        <begin position="115"/>
        <end position="124"/>
    </location>
</feature>
<feature type="compositionally biased region" description="Polar residues" evidence="1">
    <location>
        <begin position="82"/>
        <end position="101"/>
    </location>
</feature>
<reference evidence="3" key="1">
    <citation type="submission" date="2022-11" db="UniProtKB">
        <authorList>
            <consortium name="WormBaseParasite"/>
        </authorList>
    </citation>
    <scope>IDENTIFICATION</scope>
</reference>
<proteinExistence type="predicted"/>
<dbReference type="Proteomes" id="UP000887540">
    <property type="component" value="Unplaced"/>
</dbReference>
<dbReference type="WBParaSite" id="ACRNAN_scaffold13644.g9067.t1">
    <property type="protein sequence ID" value="ACRNAN_scaffold13644.g9067.t1"/>
    <property type="gene ID" value="ACRNAN_scaffold13644.g9067"/>
</dbReference>
<sequence length="124" mass="14544">MDDKIARAGHTTRRDRISTHLLLELVKKKIGREWNRLHYPKRQITGLHEYVSSGMTSQPPTENDQVDLREYLDVEDYEEYLSQQPSTSASNEYTQPSTSAFKESMVSPGWRKRKANQEEKKLKF</sequence>